<dbReference type="PATRIC" id="fig|70996.4.peg.2384"/>
<dbReference type="STRING" id="70996.SE18_22810"/>
<feature type="domain" description="N-acetyltransferase" evidence="3">
    <location>
        <begin position="38"/>
        <end position="175"/>
    </location>
</feature>
<dbReference type="InterPro" id="IPR016181">
    <property type="entry name" value="Acyl_CoA_acyltransferase"/>
</dbReference>
<dbReference type="OrthoDB" id="275336at2"/>
<dbReference type="InterPro" id="IPR050832">
    <property type="entry name" value="Bact_Acetyltransf"/>
</dbReference>
<evidence type="ECO:0000259" key="3">
    <source>
        <dbReference type="PROSITE" id="PS51186"/>
    </source>
</evidence>
<proteinExistence type="predicted"/>
<comment type="caution">
    <text evidence="4">The sequence shown here is derived from an EMBL/GenBank/DDBJ whole genome shotgun (WGS) entry which is preliminary data.</text>
</comment>
<keyword evidence="1 4" id="KW-0808">Transferase</keyword>
<dbReference type="PROSITE" id="PS51186">
    <property type="entry name" value="GNAT"/>
    <property type="match status" value="1"/>
</dbReference>
<dbReference type="Gene3D" id="3.40.630.30">
    <property type="match status" value="1"/>
</dbReference>
<gene>
    <name evidence="4" type="ORF">SE18_22810</name>
</gene>
<evidence type="ECO:0000256" key="1">
    <source>
        <dbReference type="ARBA" id="ARBA00022679"/>
    </source>
</evidence>
<dbReference type="SUPFAM" id="SSF55729">
    <property type="entry name" value="Acyl-CoA N-acyltransferases (Nat)"/>
    <property type="match status" value="1"/>
</dbReference>
<keyword evidence="5" id="KW-1185">Reference proteome</keyword>
<evidence type="ECO:0000313" key="4">
    <source>
        <dbReference type="EMBL" id="KPL81465.1"/>
    </source>
</evidence>
<protein>
    <submittedName>
        <fullName evidence="4">Acetyltransferase</fullName>
    </submittedName>
</protein>
<dbReference type="EMBL" id="LGKP01000035">
    <property type="protein sequence ID" value="KPL81465.1"/>
    <property type="molecule type" value="Genomic_DNA"/>
</dbReference>
<sequence length="184" mass="20757">MQRAVTTTYLQMLAESELKPSSRHDPAFGFAQVQRISPELNRFFYTAVGGEWFWLDRLSWTYQQWLDYLSQPTIQTWLGTYQGIPIGYCELVQEPDGSAQIGYFGLLAQWHGQGLGGLLITAVIQQAWQLTNSRVWVHTCTLDGPTALANYQARGFTIYAEKTELVELPNQAPGPWLGALPQSI</sequence>
<dbReference type="GO" id="GO:0016747">
    <property type="term" value="F:acyltransferase activity, transferring groups other than amino-acyl groups"/>
    <property type="evidence" value="ECO:0007669"/>
    <property type="project" value="InterPro"/>
</dbReference>
<name>A0A0P6YGQ7_9CHLR</name>
<evidence type="ECO:0000313" key="5">
    <source>
        <dbReference type="Proteomes" id="UP000050277"/>
    </source>
</evidence>
<reference evidence="4 5" key="1">
    <citation type="submission" date="2015-07" db="EMBL/GenBank/DDBJ databases">
        <title>Whole genome sequence of Herpetosiphon geysericola DSM 7119.</title>
        <authorList>
            <person name="Hemp J."/>
            <person name="Ward L.M."/>
            <person name="Pace L.A."/>
            <person name="Fischer W.W."/>
        </authorList>
    </citation>
    <scope>NUCLEOTIDE SEQUENCE [LARGE SCALE GENOMIC DNA]</scope>
    <source>
        <strain evidence="4 5">DSM 7119</strain>
    </source>
</reference>
<accession>A0A0P6YGQ7</accession>
<organism evidence="4 5">
    <name type="scientific">Herpetosiphon geysericola</name>
    <dbReference type="NCBI Taxonomy" id="70996"/>
    <lineage>
        <taxon>Bacteria</taxon>
        <taxon>Bacillati</taxon>
        <taxon>Chloroflexota</taxon>
        <taxon>Chloroflexia</taxon>
        <taxon>Herpetosiphonales</taxon>
        <taxon>Herpetosiphonaceae</taxon>
        <taxon>Herpetosiphon</taxon>
    </lineage>
</organism>
<dbReference type="RefSeq" id="WP_054536765.1">
    <property type="nucleotide sequence ID" value="NZ_LGKP01000035.1"/>
</dbReference>
<dbReference type="Pfam" id="PF00583">
    <property type="entry name" value="Acetyltransf_1"/>
    <property type="match status" value="1"/>
</dbReference>
<dbReference type="AlphaFoldDB" id="A0A0P6YGQ7"/>
<keyword evidence="2" id="KW-0012">Acyltransferase</keyword>
<dbReference type="InterPro" id="IPR000182">
    <property type="entry name" value="GNAT_dom"/>
</dbReference>
<dbReference type="PANTHER" id="PTHR43877">
    <property type="entry name" value="AMINOALKYLPHOSPHONATE N-ACETYLTRANSFERASE-RELATED-RELATED"/>
    <property type="match status" value="1"/>
</dbReference>
<evidence type="ECO:0000256" key="2">
    <source>
        <dbReference type="ARBA" id="ARBA00023315"/>
    </source>
</evidence>
<dbReference type="Proteomes" id="UP000050277">
    <property type="component" value="Unassembled WGS sequence"/>
</dbReference>